<accession>Q8D3G3</accession>
<evidence type="ECO:0000256" key="5">
    <source>
        <dbReference type="ARBA" id="ARBA00024934"/>
    </source>
</evidence>
<evidence type="ECO:0000313" key="8">
    <source>
        <dbReference type="EMBL" id="BAC24184.1"/>
    </source>
</evidence>
<dbReference type="Proteomes" id="UP000000562">
    <property type="component" value="Chromosome"/>
</dbReference>
<dbReference type="STRING" id="36870.gene:10368516"/>
<dbReference type="AlphaFoldDB" id="Q8D3G3"/>
<dbReference type="HOGENOM" id="CLU_125463_1_0_6"/>
<comment type="subunit">
    <text evidence="6">The basal body constitutes a major portion of the flagellar organelle and consists of a number of rings mounted on a central rod.</text>
</comment>
<dbReference type="PANTHER" id="PTHR30435:SF12">
    <property type="entry name" value="FLAGELLAR BASAL BODY ROD PROTEIN FLGB"/>
    <property type="match status" value="1"/>
</dbReference>
<gene>
    <name evidence="8" type="primary">flgB</name>
</gene>
<comment type="function">
    <text evidence="5 6">Structural component of flagellum, the bacterial motility apparatus. Part of the rod structure of flagellar basal body.</text>
</comment>
<evidence type="ECO:0000256" key="2">
    <source>
        <dbReference type="ARBA" id="ARBA00009677"/>
    </source>
</evidence>
<reference evidence="8 9" key="1">
    <citation type="journal article" date="2002" name="Nat. Genet.">
        <title>Genome sequence of the endocellular obligate symbiont of tsetse flies, Wigglesworthia glossinidia.</title>
        <authorList>
            <person name="Akman L."/>
            <person name="Yamashita A."/>
            <person name="Watanabe H."/>
            <person name="Oshima K."/>
            <person name="Shiba T."/>
            <person name="Hattori M."/>
            <person name="Aksoy S."/>
        </authorList>
    </citation>
    <scope>NUCLEOTIDE SEQUENCE [LARGE SCALE GENOMIC DNA]</scope>
</reference>
<protein>
    <recommendedName>
        <fullName evidence="3 6">Flagellar basal body rod protein FlgB</fullName>
    </recommendedName>
</protein>
<dbReference type="PIRSF" id="PIRSF002889">
    <property type="entry name" value="Rod_FlgB"/>
    <property type="match status" value="1"/>
</dbReference>
<evidence type="ECO:0000256" key="6">
    <source>
        <dbReference type="PIRNR" id="PIRNR002889"/>
    </source>
</evidence>
<dbReference type="OrthoDB" id="9788334at2"/>
<dbReference type="eggNOG" id="COG1815">
    <property type="taxonomic scope" value="Bacteria"/>
</dbReference>
<proteinExistence type="inferred from homology"/>
<evidence type="ECO:0000259" key="7">
    <source>
        <dbReference type="Pfam" id="PF00460"/>
    </source>
</evidence>
<dbReference type="NCBIfam" id="TIGR01396">
    <property type="entry name" value="FlgB"/>
    <property type="match status" value="1"/>
</dbReference>
<dbReference type="Pfam" id="PF00460">
    <property type="entry name" value="Flg_bb_rod"/>
    <property type="match status" value="1"/>
</dbReference>
<evidence type="ECO:0000256" key="3">
    <source>
        <dbReference type="ARBA" id="ARBA00014376"/>
    </source>
</evidence>
<evidence type="ECO:0000256" key="1">
    <source>
        <dbReference type="ARBA" id="ARBA00004117"/>
    </source>
</evidence>
<name>Q8D3G3_WIGBR</name>
<dbReference type="InterPro" id="IPR001444">
    <property type="entry name" value="Flag_bb_rod_N"/>
</dbReference>
<dbReference type="InterPro" id="IPR019776">
    <property type="entry name" value="Flagellar_basal_body_rod_CS"/>
</dbReference>
<evidence type="ECO:0000313" key="9">
    <source>
        <dbReference type="Proteomes" id="UP000000562"/>
    </source>
</evidence>
<evidence type="ECO:0000256" key="4">
    <source>
        <dbReference type="ARBA" id="ARBA00023143"/>
    </source>
</evidence>
<dbReference type="InterPro" id="IPR006300">
    <property type="entry name" value="FlgB"/>
</dbReference>
<feature type="domain" description="Flagellar basal body rod protein N-terminal" evidence="7">
    <location>
        <begin position="15"/>
        <end position="39"/>
    </location>
</feature>
<keyword evidence="4 6" id="KW-0975">Bacterial flagellum</keyword>
<dbReference type="GO" id="GO:0030694">
    <property type="term" value="C:bacterial-type flagellum basal body, rod"/>
    <property type="evidence" value="ECO:0007669"/>
    <property type="project" value="InterPro"/>
</dbReference>
<comment type="subcellular location">
    <subcellularLocation>
        <location evidence="1 6">Bacterial flagellum basal body</location>
    </subcellularLocation>
</comment>
<dbReference type="PANTHER" id="PTHR30435">
    <property type="entry name" value="FLAGELLAR PROTEIN"/>
    <property type="match status" value="1"/>
</dbReference>
<dbReference type="GO" id="GO:0071978">
    <property type="term" value="P:bacterial-type flagellum-dependent swarming motility"/>
    <property type="evidence" value="ECO:0007669"/>
    <property type="project" value="TreeGrafter"/>
</dbReference>
<organism evidence="8 9">
    <name type="scientific">Wigglesworthia glossinidia brevipalpis</name>
    <dbReference type="NCBI Taxonomy" id="36870"/>
    <lineage>
        <taxon>Bacteria</taxon>
        <taxon>Pseudomonadati</taxon>
        <taxon>Pseudomonadota</taxon>
        <taxon>Gammaproteobacteria</taxon>
        <taxon>Enterobacterales</taxon>
        <taxon>Erwiniaceae</taxon>
        <taxon>Wigglesworthia</taxon>
    </lineage>
</organism>
<sequence>MLDKLDHYFNFQKAATNIFANRQAIISSNIANADTPKYQSRDIDFKKLLKNFNELDKNKRNLNLKLTSKKHINKKNLFTSLGKLLYRVPIQASADGNTVDMDVERINFLDNSIKYHTSVSIIHGQIKNMMSVLYKG</sequence>
<keyword evidence="9" id="KW-1185">Reference proteome</keyword>
<comment type="similarity">
    <text evidence="2 6">Belongs to the flagella basal body rod proteins family.</text>
</comment>
<dbReference type="EMBL" id="BA000021">
    <property type="protein sequence ID" value="BAC24184.1"/>
    <property type="molecule type" value="Genomic_DNA"/>
</dbReference>
<dbReference type="KEGG" id="wbr:flgB"/>
<dbReference type="PROSITE" id="PS00588">
    <property type="entry name" value="FLAGELLA_BB_ROD"/>
    <property type="match status" value="1"/>
</dbReference>